<dbReference type="InterPro" id="IPR002744">
    <property type="entry name" value="MIP18-like"/>
</dbReference>
<feature type="domain" description="MIP18 family-like" evidence="3">
    <location>
        <begin position="63"/>
        <end position="136"/>
    </location>
</feature>
<evidence type="ECO:0000256" key="1">
    <source>
        <dbReference type="ARBA" id="ARBA00010381"/>
    </source>
</evidence>
<dbReference type="InterPro" id="IPR034904">
    <property type="entry name" value="FSCA_dom_sf"/>
</dbReference>
<reference evidence="4 5" key="1">
    <citation type="journal article" date="2021" name="Elife">
        <title>Chloroplast acquisition without the gene transfer in kleptoplastic sea slugs, Plakobranchus ocellatus.</title>
        <authorList>
            <person name="Maeda T."/>
            <person name="Takahashi S."/>
            <person name="Yoshida T."/>
            <person name="Shimamura S."/>
            <person name="Takaki Y."/>
            <person name="Nagai Y."/>
            <person name="Toyoda A."/>
            <person name="Suzuki Y."/>
            <person name="Arimoto A."/>
            <person name="Ishii H."/>
            <person name="Satoh N."/>
            <person name="Nishiyama T."/>
            <person name="Hasebe M."/>
            <person name="Maruyama T."/>
            <person name="Minagawa J."/>
            <person name="Obokata J."/>
            <person name="Shigenobu S."/>
        </authorList>
    </citation>
    <scope>NUCLEOTIDE SEQUENCE [LARGE SCALE GENOMIC DNA]</scope>
</reference>
<proteinExistence type="inferred from homology"/>
<dbReference type="PANTHER" id="PTHR12377:SF2">
    <property type="entry name" value="CYTOSOLIC IRON-SULFUR ASSEMBLY COMPONENT 2A"/>
    <property type="match status" value="1"/>
</dbReference>
<dbReference type="AlphaFoldDB" id="A0AAV4GTD0"/>
<dbReference type="Gene3D" id="3.30.300.130">
    <property type="entry name" value="Fe-S cluster assembly (FSCA)"/>
    <property type="match status" value="1"/>
</dbReference>
<keyword evidence="2" id="KW-0159">Chromosome partition</keyword>
<evidence type="ECO:0000259" key="3">
    <source>
        <dbReference type="Pfam" id="PF01883"/>
    </source>
</evidence>
<evidence type="ECO:0000313" key="5">
    <source>
        <dbReference type="Proteomes" id="UP000762676"/>
    </source>
</evidence>
<dbReference type="GO" id="GO:0007059">
    <property type="term" value="P:chromosome segregation"/>
    <property type="evidence" value="ECO:0007669"/>
    <property type="project" value="UniProtKB-KW"/>
</dbReference>
<evidence type="ECO:0000256" key="2">
    <source>
        <dbReference type="ARBA" id="ARBA00022829"/>
    </source>
</evidence>
<organism evidence="4 5">
    <name type="scientific">Elysia marginata</name>
    <dbReference type="NCBI Taxonomy" id="1093978"/>
    <lineage>
        <taxon>Eukaryota</taxon>
        <taxon>Metazoa</taxon>
        <taxon>Spiralia</taxon>
        <taxon>Lophotrochozoa</taxon>
        <taxon>Mollusca</taxon>
        <taxon>Gastropoda</taxon>
        <taxon>Heterobranchia</taxon>
        <taxon>Euthyneura</taxon>
        <taxon>Panpulmonata</taxon>
        <taxon>Sacoglossa</taxon>
        <taxon>Placobranchoidea</taxon>
        <taxon>Plakobranchidae</taxon>
        <taxon>Elysia</taxon>
    </lineage>
</organism>
<dbReference type="Gene3D" id="6.10.250.1280">
    <property type="match status" value="1"/>
</dbReference>
<protein>
    <submittedName>
        <fullName evidence="4">MIP18 family protein</fullName>
    </submittedName>
</protein>
<sequence length="187" mass="20759">MTFVTSFDSYLTREVDPHLMEYLESSVDGERIVPPLVDVQNVSKAETGSQSDMMDSELKILQETIYDLISEIKDPEKAASLEDLNVVSEDGVKIKRLKTGQVLASIEFVPTVPHCTLASIIGLSIRSKLDQSLPQKPKIDIFIKKGTHDTADEINKQINDKERISAAMENPNLQKLVASCTDPEALE</sequence>
<dbReference type="EMBL" id="BMAT01001595">
    <property type="protein sequence ID" value="GFR88804.1"/>
    <property type="molecule type" value="Genomic_DNA"/>
</dbReference>
<accession>A0AAV4GTD0</accession>
<dbReference type="Proteomes" id="UP000762676">
    <property type="component" value="Unassembled WGS sequence"/>
</dbReference>
<gene>
    <name evidence="4" type="ORF">ElyMa_000778700</name>
</gene>
<comment type="caution">
    <text evidence="4">The sequence shown here is derived from an EMBL/GenBank/DDBJ whole genome shotgun (WGS) entry which is preliminary data.</text>
</comment>
<dbReference type="SUPFAM" id="SSF117916">
    <property type="entry name" value="Fe-S cluster assembly (FSCA) domain-like"/>
    <property type="match status" value="1"/>
</dbReference>
<dbReference type="Pfam" id="PF01883">
    <property type="entry name" value="FeS_assembly_P"/>
    <property type="match status" value="1"/>
</dbReference>
<comment type="similarity">
    <text evidence="1">Belongs to the MIP18 family.</text>
</comment>
<dbReference type="GO" id="GO:0051604">
    <property type="term" value="P:protein maturation"/>
    <property type="evidence" value="ECO:0007669"/>
    <property type="project" value="InterPro"/>
</dbReference>
<dbReference type="InterPro" id="IPR039796">
    <property type="entry name" value="MIP18"/>
</dbReference>
<dbReference type="PANTHER" id="PTHR12377">
    <property type="entry name" value="CYTOSOLIC IRON-SULFUR ASSEMBLY COMPONENT 2B-RELATED"/>
    <property type="match status" value="1"/>
</dbReference>
<evidence type="ECO:0000313" key="4">
    <source>
        <dbReference type="EMBL" id="GFR88804.1"/>
    </source>
</evidence>
<dbReference type="FunFam" id="3.30.300.130:FF:000004">
    <property type="entry name" value="cytosolic iron-sulfur assembly component 2A"/>
    <property type="match status" value="1"/>
</dbReference>
<name>A0AAV4GTD0_9GAST</name>
<keyword evidence="5" id="KW-1185">Reference proteome</keyword>